<dbReference type="EMBL" id="BQKE01000001">
    <property type="protein sequence ID" value="GJM62268.1"/>
    <property type="molecule type" value="Genomic_DNA"/>
</dbReference>
<reference evidence="1 2" key="1">
    <citation type="submission" date="2021-12" db="EMBL/GenBank/DDBJ databases">
        <title>Genome sequencing of bacteria with rrn-lacking chromosome and rrn-plasmid.</title>
        <authorList>
            <person name="Anda M."/>
            <person name="Iwasaki W."/>
        </authorList>
    </citation>
    <scope>NUCLEOTIDE SEQUENCE [LARGE SCALE GENOMIC DNA]</scope>
    <source>
        <strain evidence="1 2">NBRC 15940</strain>
    </source>
</reference>
<dbReference type="InterPro" id="IPR011006">
    <property type="entry name" value="CheY-like_superfamily"/>
</dbReference>
<keyword evidence="2" id="KW-1185">Reference proteome</keyword>
<dbReference type="Proteomes" id="UP001310022">
    <property type="component" value="Unassembled WGS sequence"/>
</dbReference>
<dbReference type="RefSeq" id="WP_338237578.1">
    <property type="nucleotide sequence ID" value="NZ_BQKE01000001.1"/>
</dbReference>
<evidence type="ECO:0000313" key="2">
    <source>
        <dbReference type="Proteomes" id="UP001310022"/>
    </source>
</evidence>
<name>A0AAN4W0B9_9BACT</name>
<comment type="caution">
    <text evidence="1">The sequence shown here is derived from an EMBL/GenBank/DDBJ whole genome shotgun (WGS) entry which is preliminary data.</text>
</comment>
<dbReference type="SUPFAM" id="SSF52172">
    <property type="entry name" value="CheY-like"/>
    <property type="match status" value="1"/>
</dbReference>
<dbReference type="Gene3D" id="3.40.50.2300">
    <property type="match status" value="1"/>
</dbReference>
<evidence type="ECO:0000313" key="1">
    <source>
        <dbReference type="EMBL" id="GJM62268.1"/>
    </source>
</evidence>
<sequence>MAISSTIPKSFNFSPDSSPLRVLMLGNNPIELGQLYDLLKASKDHHYQLEVSFDEQDAIRKANAFKPDCIVVDDNLESDRIRNLSDLMQEDQYLKHVPITLVKNTNRWTVVAKGIHEYVLKNMLSSKTLSRAVMNAIRYGKVFSRRWAQ</sequence>
<organism evidence="1 2">
    <name type="scientific">Persicobacter diffluens</name>
    <dbReference type="NCBI Taxonomy" id="981"/>
    <lineage>
        <taxon>Bacteria</taxon>
        <taxon>Pseudomonadati</taxon>
        <taxon>Bacteroidota</taxon>
        <taxon>Cytophagia</taxon>
        <taxon>Cytophagales</taxon>
        <taxon>Persicobacteraceae</taxon>
        <taxon>Persicobacter</taxon>
    </lineage>
</organism>
<dbReference type="AlphaFoldDB" id="A0AAN4W0B9"/>
<gene>
    <name evidence="1" type="ORF">PEDI_28200</name>
</gene>
<accession>A0AAN4W0B9</accession>
<proteinExistence type="predicted"/>
<protein>
    <submittedName>
        <fullName evidence="1">Uncharacterized protein</fullName>
    </submittedName>
</protein>